<dbReference type="PANTHER" id="PTHR12526">
    <property type="entry name" value="GLYCOSYLTRANSFERASE"/>
    <property type="match status" value="1"/>
</dbReference>
<gene>
    <name evidence="3" type="ORF">DWV56_03165</name>
</gene>
<dbReference type="Pfam" id="PF00534">
    <property type="entry name" value="Glycos_transf_1"/>
    <property type="match status" value="1"/>
</dbReference>
<accession>A0A413CXQ8</accession>
<reference evidence="3 4" key="1">
    <citation type="submission" date="2018-08" db="EMBL/GenBank/DDBJ databases">
        <title>A genome reference for cultivated species of the human gut microbiota.</title>
        <authorList>
            <person name="Zou Y."/>
            <person name="Xue W."/>
            <person name="Luo G."/>
        </authorList>
    </citation>
    <scope>NUCLEOTIDE SEQUENCE [LARGE SCALE GENOMIC DNA]</scope>
    <source>
        <strain evidence="3 4">AF10-31</strain>
    </source>
</reference>
<name>A0A413CXQ8_9FIRM</name>
<sequence>MNICFVIGAMKFSGAEKVLSIIAKELLENNNSVSVILLEQEYSVIGDEDGIITYGAKASGNKISRLLHRWSYIRKNVKKINPDIIISFGSVCNVNMLSALLFSKLPKVVCERNDPNYDPRSKSDKFTRWFLYHFANGYVFQTNEIRDYFQKIIKDKDIAVIPNPIIDTGIRWDYAKAEKRFATVARLDNFQKDQYVMFEAFKIFHEKHPDYILDIYGNGPDETNYKKYILDNKLDKCIFLKGKINDPLNNIKTASIFLLTSKFEGMPNALMEALSIGIPCISTDCGGGGAKFLMNSCNCSDGLVEVGNASKIAKKMHSLVENKNLMNEMSSNELQINDLLEKRIIVQQWIQFFMKILEKN</sequence>
<evidence type="ECO:0000313" key="4">
    <source>
        <dbReference type="Proteomes" id="UP000284651"/>
    </source>
</evidence>
<dbReference type="Gene3D" id="3.40.50.2000">
    <property type="entry name" value="Glycogen Phosphorylase B"/>
    <property type="match status" value="2"/>
</dbReference>
<feature type="domain" description="Glycosyl transferase family 1" evidence="1">
    <location>
        <begin position="177"/>
        <end position="332"/>
    </location>
</feature>
<keyword evidence="3" id="KW-0808">Transferase</keyword>
<evidence type="ECO:0000313" key="3">
    <source>
        <dbReference type="EMBL" id="RGW76136.1"/>
    </source>
</evidence>
<dbReference type="InterPro" id="IPR001296">
    <property type="entry name" value="Glyco_trans_1"/>
</dbReference>
<evidence type="ECO:0000259" key="2">
    <source>
        <dbReference type="Pfam" id="PF13439"/>
    </source>
</evidence>
<protein>
    <submittedName>
        <fullName evidence="3">Glycosyltransferase family 4 protein</fullName>
    </submittedName>
</protein>
<dbReference type="SUPFAM" id="SSF53756">
    <property type="entry name" value="UDP-Glycosyltransferase/glycogen phosphorylase"/>
    <property type="match status" value="1"/>
</dbReference>
<comment type="caution">
    <text evidence="3">The sequence shown here is derived from an EMBL/GenBank/DDBJ whole genome shotgun (WGS) entry which is preliminary data.</text>
</comment>
<dbReference type="EMBL" id="QSAT01000006">
    <property type="protein sequence ID" value="RGW76136.1"/>
    <property type="molecule type" value="Genomic_DNA"/>
</dbReference>
<dbReference type="GO" id="GO:0016757">
    <property type="term" value="F:glycosyltransferase activity"/>
    <property type="evidence" value="ECO:0007669"/>
    <property type="project" value="InterPro"/>
</dbReference>
<organism evidence="3 4">
    <name type="scientific">Holdemanella biformis</name>
    <dbReference type="NCBI Taxonomy" id="1735"/>
    <lineage>
        <taxon>Bacteria</taxon>
        <taxon>Bacillati</taxon>
        <taxon>Bacillota</taxon>
        <taxon>Erysipelotrichia</taxon>
        <taxon>Erysipelotrichales</taxon>
        <taxon>Erysipelotrichaceae</taxon>
        <taxon>Holdemanella</taxon>
    </lineage>
</organism>
<dbReference type="Proteomes" id="UP000284651">
    <property type="component" value="Unassembled WGS sequence"/>
</dbReference>
<dbReference type="Pfam" id="PF13439">
    <property type="entry name" value="Glyco_transf_4"/>
    <property type="match status" value="1"/>
</dbReference>
<dbReference type="InterPro" id="IPR028098">
    <property type="entry name" value="Glyco_trans_4-like_N"/>
</dbReference>
<dbReference type="PANTHER" id="PTHR12526:SF630">
    <property type="entry name" value="GLYCOSYLTRANSFERASE"/>
    <property type="match status" value="1"/>
</dbReference>
<feature type="domain" description="Glycosyltransferase subfamily 4-like N-terminal" evidence="2">
    <location>
        <begin position="13"/>
        <end position="165"/>
    </location>
</feature>
<dbReference type="RefSeq" id="WP_118356869.1">
    <property type="nucleotide sequence ID" value="NZ_QSAT01000006.1"/>
</dbReference>
<dbReference type="AlphaFoldDB" id="A0A413CXQ8"/>
<evidence type="ECO:0000259" key="1">
    <source>
        <dbReference type="Pfam" id="PF00534"/>
    </source>
</evidence>
<proteinExistence type="predicted"/>